<keyword evidence="3" id="KW-1185">Reference proteome</keyword>
<evidence type="ECO:0000256" key="1">
    <source>
        <dbReference type="SAM" id="MobiDB-lite"/>
    </source>
</evidence>
<organism evidence="2 3">
    <name type="scientific">Ascochyta lentis</name>
    <dbReference type="NCBI Taxonomy" id="205686"/>
    <lineage>
        <taxon>Eukaryota</taxon>
        <taxon>Fungi</taxon>
        <taxon>Dikarya</taxon>
        <taxon>Ascomycota</taxon>
        <taxon>Pezizomycotina</taxon>
        <taxon>Dothideomycetes</taxon>
        <taxon>Pleosporomycetidae</taxon>
        <taxon>Pleosporales</taxon>
        <taxon>Pleosporineae</taxon>
        <taxon>Didymellaceae</taxon>
        <taxon>Ascochyta</taxon>
    </lineage>
</organism>
<protein>
    <submittedName>
        <fullName evidence="2">Uncharacterized protein</fullName>
    </submittedName>
</protein>
<sequence length="445" mass="51351">MPPNLPPQKRLPNSLLVESTDEKIGDREKQGLQNERFTVTKRNQENSPLLGLPPELRNMVYKYVLGGNTYLVGLDGSFPAKFELALLVVCRQITAEAHLLPYAYNTFSFIDRLPYLDSYEFPYQRTTAQKLAITSIGFRTKILCTKRITGICQIDTRAQSNILYIFPNISRIYVRIEVHNYRKERNATAVKTLVESVRTIYKRLEEKAEITNCQSIAVNYQIMNNDRMIAKSSATTRQRKYTHMKKEPVVTRESGSDTNTNPTNPLLLRLPAELRNEIYAYALGGNTWSINIDSAKPRADNTTPHALALLRVNRQIHAEAQLLPYLYNTFESRYNGPLRIWAQTLSHTQRRSITSVKHYQQSYIIGSTRGLDVSPIFWMNTPNLREWNLEGLKRIEIEVVLHKWGWDSDEEKTKNARVRALNKLRVLVERDHPGVEVKIVSKCDR</sequence>
<dbReference type="EMBL" id="RZGK01000004">
    <property type="protein sequence ID" value="KAF9699480.1"/>
    <property type="molecule type" value="Genomic_DNA"/>
</dbReference>
<dbReference type="PANTHER" id="PTHR38790">
    <property type="entry name" value="2EXR DOMAIN-CONTAINING PROTEIN-RELATED"/>
    <property type="match status" value="1"/>
</dbReference>
<accession>A0A8H7J7F2</accession>
<dbReference type="Proteomes" id="UP000651452">
    <property type="component" value="Unassembled WGS sequence"/>
</dbReference>
<dbReference type="OrthoDB" id="5413827at2759"/>
<comment type="caution">
    <text evidence="2">The sequence shown here is derived from an EMBL/GenBank/DDBJ whole genome shotgun (WGS) entry which is preliminary data.</text>
</comment>
<name>A0A8H7J7F2_9PLEO</name>
<reference evidence="2" key="2">
    <citation type="submission" date="2020-09" db="EMBL/GenBank/DDBJ databases">
        <title>Reference genome assembly for Australian Ascochyta lentis isolate Al4.</title>
        <authorList>
            <person name="Lee R.C."/>
            <person name="Farfan-Caceres L.M."/>
            <person name="Debler J.W."/>
            <person name="Williams A.H."/>
            <person name="Henares B.M."/>
        </authorList>
    </citation>
    <scope>NUCLEOTIDE SEQUENCE</scope>
    <source>
        <strain evidence="2">Al4</strain>
    </source>
</reference>
<gene>
    <name evidence="2" type="ORF">EKO04_002200</name>
</gene>
<evidence type="ECO:0000313" key="2">
    <source>
        <dbReference type="EMBL" id="KAF9699480.1"/>
    </source>
</evidence>
<feature type="region of interest" description="Disordered" evidence="1">
    <location>
        <begin position="233"/>
        <end position="264"/>
    </location>
</feature>
<proteinExistence type="predicted"/>
<dbReference type="AlphaFoldDB" id="A0A8H7J7F2"/>
<evidence type="ECO:0000313" key="3">
    <source>
        <dbReference type="Proteomes" id="UP000651452"/>
    </source>
</evidence>
<dbReference type="PANTHER" id="PTHR38790:SF4">
    <property type="entry name" value="2EXR DOMAIN-CONTAINING PROTEIN"/>
    <property type="match status" value="1"/>
</dbReference>
<reference evidence="2" key="1">
    <citation type="submission" date="2018-12" db="EMBL/GenBank/DDBJ databases">
        <authorList>
            <person name="Syme R.A."/>
            <person name="Farfan-Caceres L."/>
            <person name="Lichtenzveig J."/>
        </authorList>
    </citation>
    <scope>NUCLEOTIDE SEQUENCE</scope>
    <source>
        <strain evidence="2">Al4</strain>
    </source>
</reference>